<dbReference type="SMART" id="SM00388">
    <property type="entry name" value="HisKA"/>
    <property type="match status" value="1"/>
</dbReference>
<feature type="domain" description="Response regulatory" evidence="11">
    <location>
        <begin position="282"/>
        <end position="398"/>
    </location>
</feature>
<evidence type="ECO:0000256" key="6">
    <source>
        <dbReference type="ARBA" id="ARBA00022777"/>
    </source>
</evidence>
<comment type="caution">
    <text evidence="12">The sequence shown here is derived from an EMBL/GenBank/DDBJ whole genome shotgun (WGS) entry which is preliminary data.</text>
</comment>
<dbReference type="InterPro" id="IPR036097">
    <property type="entry name" value="HisK_dim/P_sf"/>
</dbReference>
<dbReference type="Gene3D" id="3.30.565.10">
    <property type="entry name" value="Histidine kinase-like ATPase, C-terminal domain"/>
    <property type="match status" value="1"/>
</dbReference>
<gene>
    <name evidence="12" type="ORF">E3J95_05805</name>
</gene>
<keyword evidence="8" id="KW-0902">Two-component regulatory system</keyword>
<dbReference type="GO" id="GO:0005524">
    <property type="term" value="F:ATP binding"/>
    <property type="evidence" value="ECO:0007669"/>
    <property type="project" value="UniProtKB-KW"/>
</dbReference>
<feature type="non-terminal residue" evidence="12">
    <location>
        <position position="1"/>
    </location>
</feature>
<dbReference type="SMART" id="SM00448">
    <property type="entry name" value="REC"/>
    <property type="match status" value="1"/>
</dbReference>
<dbReference type="SMART" id="SM00387">
    <property type="entry name" value="HATPase_c"/>
    <property type="match status" value="1"/>
</dbReference>
<sequence>KDVFRTAIRKGVERRSKVIASNKAQEHLALVKAQLIESEKFSAIGELIAGVVHELNNPLTAVIGFSDLLLINEGSPEQTRKYLENIQRSALLCQRIIQKLLVFSRKQEPQREYVPIGHIIESTFELKQHGLNLDGIQVAKQLADNMPSTIADPYQLQQVFLNIINNAHQAMKQHTGTRMLTVKSEFDENVIRISFCDTGPGIPKENLQKIFEPFFTTKEKGKGTGLGLSVCYEIIQEHNGNIYVASEPERGACFVIELPILAKPLLSTPSSRERAQELAAQHILVLDEEEAERDLLKNMIPVLGHHVDVAADATTAQQKLREGNYDIIVSSLNMPELNGPQLYQYLSRVKPELLPRIIFITGGVVSDEISLFLKRSSIPYINKPFRIPDIQKGIQKVVEASS</sequence>
<dbReference type="InterPro" id="IPR003594">
    <property type="entry name" value="HATPase_dom"/>
</dbReference>
<dbReference type="PROSITE" id="PS50109">
    <property type="entry name" value="HIS_KIN"/>
    <property type="match status" value="1"/>
</dbReference>
<evidence type="ECO:0000256" key="7">
    <source>
        <dbReference type="ARBA" id="ARBA00022840"/>
    </source>
</evidence>
<keyword evidence="6" id="KW-0418">Kinase</keyword>
<evidence type="ECO:0000259" key="10">
    <source>
        <dbReference type="PROSITE" id="PS50109"/>
    </source>
</evidence>
<proteinExistence type="predicted"/>
<comment type="caution">
    <text evidence="9">Lacks conserved residue(s) required for the propagation of feature annotation.</text>
</comment>
<evidence type="ECO:0000256" key="4">
    <source>
        <dbReference type="ARBA" id="ARBA00022679"/>
    </source>
</evidence>
<dbReference type="SUPFAM" id="SSF55874">
    <property type="entry name" value="ATPase domain of HSP90 chaperone/DNA topoisomerase II/histidine kinase"/>
    <property type="match status" value="1"/>
</dbReference>
<dbReference type="PRINTS" id="PR00344">
    <property type="entry name" value="BCTRLSENSOR"/>
</dbReference>
<feature type="domain" description="Histidine kinase" evidence="10">
    <location>
        <begin position="50"/>
        <end position="262"/>
    </location>
</feature>
<dbReference type="InterPro" id="IPR004358">
    <property type="entry name" value="Sig_transdc_His_kin-like_C"/>
</dbReference>
<evidence type="ECO:0000313" key="13">
    <source>
        <dbReference type="Proteomes" id="UP000320781"/>
    </source>
</evidence>
<dbReference type="InterPro" id="IPR005467">
    <property type="entry name" value="His_kinase_dom"/>
</dbReference>
<evidence type="ECO:0000256" key="2">
    <source>
        <dbReference type="ARBA" id="ARBA00012438"/>
    </source>
</evidence>
<keyword evidence="4" id="KW-0808">Transferase</keyword>
<dbReference type="PROSITE" id="PS50110">
    <property type="entry name" value="RESPONSE_REGULATORY"/>
    <property type="match status" value="1"/>
</dbReference>
<dbReference type="Proteomes" id="UP000320781">
    <property type="component" value="Unassembled WGS sequence"/>
</dbReference>
<keyword evidence="7" id="KW-0067">ATP-binding</keyword>
<organism evidence="12 13">
    <name type="scientific">Aerophobetes bacterium</name>
    <dbReference type="NCBI Taxonomy" id="2030807"/>
    <lineage>
        <taxon>Bacteria</taxon>
        <taxon>Candidatus Aerophobota</taxon>
    </lineage>
</organism>
<dbReference type="EC" id="2.7.13.3" evidence="2"/>
<name>A0A523QHA1_UNCAE</name>
<evidence type="ECO:0000313" key="12">
    <source>
        <dbReference type="EMBL" id="TES84878.1"/>
    </source>
</evidence>
<dbReference type="CDD" id="cd00082">
    <property type="entry name" value="HisKA"/>
    <property type="match status" value="1"/>
</dbReference>
<accession>A0A523QHA1</accession>
<dbReference type="Gene3D" id="1.10.287.130">
    <property type="match status" value="1"/>
</dbReference>
<keyword evidence="3" id="KW-0597">Phosphoprotein</keyword>
<keyword evidence="5" id="KW-0547">Nucleotide-binding</keyword>
<dbReference type="Pfam" id="PF00512">
    <property type="entry name" value="HisKA"/>
    <property type="match status" value="1"/>
</dbReference>
<evidence type="ECO:0000256" key="5">
    <source>
        <dbReference type="ARBA" id="ARBA00022741"/>
    </source>
</evidence>
<evidence type="ECO:0000256" key="9">
    <source>
        <dbReference type="PROSITE-ProRule" id="PRU00169"/>
    </source>
</evidence>
<dbReference type="Pfam" id="PF00072">
    <property type="entry name" value="Response_reg"/>
    <property type="match status" value="1"/>
</dbReference>
<dbReference type="PANTHER" id="PTHR43065:SF46">
    <property type="entry name" value="C4-DICARBOXYLATE TRANSPORT SENSOR PROTEIN DCTB"/>
    <property type="match status" value="1"/>
</dbReference>
<dbReference type="GO" id="GO:0000155">
    <property type="term" value="F:phosphorelay sensor kinase activity"/>
    <property type="evidence" value="ECO:0007669"/>
    <property type="project" value="InterPro"/>
</dbReference>
<dbReference type="EMBL" id="SOKU01000283">
    <property type="protein sequence ID" value="TES84878.1"/>
    <property type="molecule type" value="Genomic_DNA"/>
</dbReference>
<protein>
    <recommendedName>
        <fullName evidence="2">histidine kinase</fullName>
        <ecNumber evidence="2">2.7.13.3</ecNumber>
    </recommendedName>
</protein>
<evidence type="ECO:0000259" key="11">
    <source>
        <dbReference type="PROSITE" id="PS50110"/>
    </source>
</evidence>
<evidence type="ECO:0000256" key="1">
    <source>
        <dbReference type="ARBA" id="ARBA00000085"/>
    </source>
</evidence>
<dbReference type="InterPro" id="IPR001789">
    <property type="entry name" value="Sig_transdc_resp-reg_receiver"/>
</dbReference>
<dbReference type="SUPFAM" id="SSF52172">
    <property type="entry name" value="CheY-like"/>
    <property type="match status" value="1"/>
</dbReference>
<comment type="catalytic activity">
    <reaction evidence="1">
        <text>ATP + protein L-histidine = ADP + protein N-phospho-L-histidine.</text>
        <dbReference type="EC" id="2.7.13.3"/>
    </reaction>
</comment>
<dbReference type="PANTHER" id="PTHR43065">
    <property type="entry name" value="SENSOR HISTIDINE KINASE"/>
    <property type="match status" value="1"/>
</dbReference>
<reference evidence="12 13" key="1">
    <citation type="submission" date="2019-03" db="EMBL/GenBank/DDBJ databases">
        <title>Metabolic potential of uncultured bacteria and archaea associated with petroleum seepage in deep-sea sediments.</title>
        <authorList>
            <person name="Dong X."/>
            <person name="Hubert C."/>
        </authorList>
    </citation>
    <scope>NUCLEOTIDE SEQUENCE [LARGE SCALE GENOMIC DNA]</scope>
    <source>
        <strain evidence="12">E44_bin92</strain>
    </source>
</reference>
<dbReference type="Gene3D" id="3.40.50.2300">
    <property type="match status" value="1"/>
</dbReference>
<dbReference type="InterPro" id="IPR036890">
    <property type="entry name" value="HATPase_C_sf"/>
</dbReference>
<dbReference type="AlphaFoldDB" id="A0A523QHA1"/>
<dbReference type="InterPro" id="IPR011006">
    <property type="entry name" value="CheY-like_superfamily"/>
</dbReference>
<dbReference type="CDD" id="cd00156">
    <property type="entry name" value="REC"/>
    <property type="match status" value="1"/>
</dbReference>
<evidence type="ECO:0000256" key="8">
    <source>
        <dbReference type="ARBA" id="ARBA00023012"/>
    </source>
</evidence>
<dbReference type="InterPro" id="IPR003661">
    <property type="entry name" value="HisK_dim/P_dom"/>
</dbReference>
<evidence type="ECO:0000256" key="3">
    <source>
        <dbReference type="ARBA" id="ARBA00022553"/>
    </source>
</evidence>
<dbReference type="SUPFAM" id="SSF47384">
    <property type="entry name" value="Homodimeric domain of signal transducing histidine kinase"/>
    <property type="match status" value="1"/>
</dbReference>
<dbReference type="Pfam" id="PF02518">
    <property type="entry name" value="HATPase_c"/>
    <property type="match status" value="1"/>
</dbReference>